<comment type="caution">
    <text evidence="1">The sequence shown here is derived from an EMBL/GenBank/DDBJ whole genome shotgun (WGS) entry which is preliminary data.</text>
</comment>
<accession>A0AAD9M5R7</accession>
<sequence>MCYRVRAPLSLAFTVFADAMRNSDKAQLVHGRTEGECGLRRGGWSRGDVRRRGVDRLWPCRPVEDAVLAGFGQSCFGIVLMG</sequence>
<evidence type="ECO:0000313" key="1">
    <source>
        <dbReference type="EMBL" id="KAK2032817.1"/>
    </source>
</evidence>
<organism evidence="1 2">
    <name type="scientific">Colletotrichum zoysiae</name>
    <dbReference type="NCBI Taxonomy" id="1216348"/>
    <lineage>
        <taxon>Eukaryota</taxon>
        <taxon>Fungi</taxon>
        <taxon>Dikarya</taxon>
        <taxon>Ascomycota</taxon>
        <taxon>Pezizomycotina</taxon>
        <taxon>Sordariomycetes</taxon>
        <taxon>Hypocreomycetidae</taxon>
        <taxon>Glomerellales</taxon>
        <taxon>Glomerellaceae</taxon>
        <taxon>Colletotrichum</taxon>
        <taxon>Colletotrichum graminicola species complex</taxon>
    </lineage>
</organism>
<dbReference type="Proteomes" id="UP001232148">
    <property type="component" value="Unassembled WGS sequence"/>
</dbReference>
<proteinExistence type="predicted"/>
<dbReference type="AlphaFoldDB" id="A0AAD9M5R7"/>
<keyword evidence="2" id="KW-1185">Reference proteome</keyword>
<dbReference type="EMBL" id="MU842827">
    <property type="protein sequence ID" value="KAK2032817.1"/>
    <property type="molecule type" value="Genomic_DNA"/>
</dbReference>
<evidence type="ECO:0000313" key="2">
    <source>
        <dbReference type="Proteomes" id="UP001232148"/>
    </source>
</evidence>
<name>A0AAD9M5R7_9PEZI</name>
<protein>
    <submittedName>
        <fullName evidence="1">Uncharacterized protein</fullName>
    </submittedName>
</protein>
<gene>
    <name evidence="1" type="ORF">LX32DRAFT_156817</name>
</gene>
<reference evidence="1" key="1">
    <citation type="submission" date="2021-06" db="EMBL/GenBank/DDBJ databases">
        <title>Comparative genomics, transcriptomics and evolutionary studies reveal genomic signatures of adaptation to plant cell wall in hemibiotrophic fungi.</title>
        <authorList>
            <consortium name="DOE Joint Genome Institute"/>
            <person name="Baroncelli R."/>
            <person name="Diaz J.F."/>
            <person name="Benocci T."/>
            <person name="Peng M."/>
            <person name="Battaglia E."/>
            <person name="Haridas S."/>
            <person name="Andreopoulos W."/>
            <person name="Labutti K."/>
            <person name="Pangilinan J."/>
            <person name="Floch G.L."/>
            <person name="Makela M.R."/>
            <person name="Henrissat B."/>
            <person name="Grigoriev I.V."/>
            <person name="Crouch J.A."/>
            <person name="De Vries R.P."/>
            <person name="Sukno S.A."/>
            <person name="Thon M.R."/>
        </authorList>
    </citation>
    <scope>NUCLEOTIDE SEQUENCE</scope>
    <source>
        <strain evidence="1">MAFF235873</strain>
    </source>
</reference>